<reference evidence="3 4" key="1">
    <citation type="journal article" date="2013" name="PLoS ONE">
        <title>Poles Apart: Arctic and Antarctic Octadecabacter strains Share High Genome Plasticity and a New Type of Xanthorhodopsin.</title>
        <authorList>
            <person name="Vollmers J."/>
            <person name="Voget S."/>
            <person name="Dietrich S."/>
            <person name="Gollnow K."/>
            <person name="Smits M."/>
            <person name="Meyer K."/>
            <person name="Brinkhoff T."/>
            <person name="Simon M."/>
            <person name="Daniel R."/>
        </authorList>
    </citation>
    <scope>NUCLEOTIDE SEQUENCE [LARGE SCALE GENOMIC DNA]</scope>
    <source>
        <strain evidence="3 4">307</strain>
    </source>
</reference>
<dbReference type="CDD" id="cd00291">
    <property type="entry name" value="SirA_YedF_YeeD"/>
    <property type="match status" value="1"/>
</dbReference>
<dbReference type="InterPro" id="IPR001455">
    <property type="entry name" value="TusA-like"/>
</dbReference>
<protein>
    <submittedName>
        <fullName evidence="3">Putative sulfurtransferase tusA</fullName>
    </submittedName>
</protein>
<dbReference type="Pfam" id="PF01206">
    <property type="entry name" value="TusA"/>
    <property type="match status" value="1"/>
</dbReference>
<feature type="domain" description="UPF0033" evidence="2">
    <location>
        <begin position="38"/>
        <end position="62"/>
    </location>
</feature>
<dbReference type="Proteomes" id="UP000005307">
    <property type="component" value="Chromosome"/>
</dbReference>
<dbReference type="GO" id="GO:0016740">
    <property type="term" value="F:transferase activity"/>
    <property type="evidence" value="ECO:0007669"/>
    <property type="project" value="UniProtKB-KW"/>
</dbReference>
<evidence type="ECO:0000259" key="2">
    <source>
        <dbReference type="PROSITE" id="PS01148"/>
    </source>
</evidence>
<proteinExistence type="inferred from homology"/>
<comment type="similarity">
    <text evidence="1">Belongs to the sulfur carrier protein TusA family.</text>
</comment>
<sequence length="109" mass="11864">MTDGHITVETCFNSFERCFELVDICGDAGHALNMDNIVDTRGLKCPLPVLKAAKVLRDVPSGTIVTVWADDPIAVIDIPHFCVEAGHQLLLQSDAGSHQIYMIKQTASI</sequence>
<evidence type="ECO:0000313" key="3">
    <source>
        <dbReference type="EMBL" id="AGI68853.1"/>
    </source>
</evidence>
<dbReference type="Gene3D" id="3.30.110.40">
    <property type="entry name" value="TusA-like domain"/>
    <property type="match status" value="1"/>
</dbReference>
<keyword evidence="4" id="KW-1185">Reference proteome</keyword>
<keyword evidence="3" id="KW-0808">Transferase</keyword>
<dbReference type="AlphaFoldDB" id="M9RAP3"/>
<dbReference type="PANTHER" id="PTHR33279">
    <property type="entry name" value="SULFUR CARRIER PROTEIN YEDF-RELATED"/>
    <property type="match status" value="1"/>
</dbReference>
<dbReference type="SUPFAM" id="SSF64307">
    <property type="entry name" value="SirA-like"/>
    <property type="match status" value="1"/>
</dbReference>
<dbReference type="STRING" id="391626.OAN307_c33450"/>
<dbReference type="HOGENOM" id="CLU_165255_1_0_5"/>
<gene>
    <name evidence="3" type="primary">tusA</name>
    <name evidence="3" type="ORF">OAN307_c33450</name>
</gene>
<dbReference type="eggNOG" id="COG0425">
    <property type="taxonomic scope" value="Bacteria"/>
</dbReference>
<dbReference type="PANTHER" id="PTHR33279:SF6">
    <property type="entry name" value="SULFUR CARRIER PROTEIN YEDF-RELATED"/>
    <property type="match status" value="1"/>
</dbReference>
<organism evidence="3 4">
    <name type="scientific">Octadecabacter antarcticus 307</name>
    <dbReference type="NCBI Taxonomy" id="391626"/>
    <lineage>
        <taxon>Bacteria</taxon>
        <taxon>Pseudomonadati</taxon>
        <taxon>Pseudomonadota</taxon>
        <taxon>Alphaproteobacteria</taxon>
        <taxon>Rhodobacterales</taxon>
        <taxon>Roseobacteraceae</taxon>
        <taxon>Octadecabacter</taxon>
    </lineage>
</organism>
<dbReference type="KEGG" id="oat:OAN307_c33450"/>
<dbReference type="InterPro" id="IPR036868">
    <property type="entry name" value="TusA-like_sf"/>
</dbReference>
<name>M9RAP3_9RHOB</name>
<accession>M9RAP3</accession>
<evidence type="ECO:0000256" key="1">
    <source>
        <dbReference type="ARBA" id="ARBA00008984"/>
    </source>
</evidence>
<evidence type="ECO:0000313" key="4">
    <source>
        <dbReference type="Proteomes" id="UP000005307"/>
    </source>
</evidence>
<dbReference type="EMBL" id="CP003740">
    <property type="protein sequence ID" value="AGI68853.1"/>
    <property type="molecule type" value="Genomic_DNA"/>
</dbReference>
<dbReference type="PROSITE" id="PS01148">
    <property type="entry name" value="UPF0033"/>
    <property type="match status" value="1"/>
</dbReference>